<proteinExistence type="inferred from homology"/>
<dbReference type="AlphaFoldDB" id="A0AAV9WP52"/>
<keyword evidence="13 19" id="KW-1133">Transmembrane helix</keyword>
<dbReference type="Gene3D" id="1.10.600.10">
    <property type="entry name" value="Farnesyl Diphosphate Synthase"/>
    <property type="match status" value="1"/>
</dbReference>
<comment type="subcellular location">
    <subcellularLocation>
        <location evidence="2">Membrane</location>
        <topology evidence="2">Multi-pass membrane protein</topology>
    </subcellularLocation>
</comment>
<protein>
    <recommendedName>
        <fullName evidence="9">Bifunctional lycopene cyclase/phytoene synthase</fullName>
        <ecNumber evidence="8">2.5.1.32</ecNumber>
        <ecNumber evidence="7">5.5.1.19</ecNumber>
    </recommendedName>
</protein>
<dbReference type="GO" id="GO:0004311">
    <property type="term" value="F:geranylgeranyl diphosphate synthase activity"/>
    <property type="evidence" value="ECO:0007669"/>
    <property type="project" value="InterPro"/>
</dbReference>
<dbReference type="EC" id="2.5.1.32" evidence="8"/>
<evidence type="ECO:0000256" key="7">
    <source>
        <dbReference type="ARBA" id="ARBA00012242"/>
    </source>
</evidence>
<evidence type="ECO:0000256" key="15">
    <source>
        <dbReference type="ARBA" id="ARBA00023235"/>
    </source>
</evidence>
<dbReference type="GO" id="GO:0016020">
    <property type="term" value="C:membrane"/>
    <property type="evidence" value="ECO:0007669"/>
    <property type="project" value="UniProtKB-SubCell"/>
</dbReference>
<comment type="catalytic activity">
    <reaction evidence="1">
        <text>2 (2E,6E,10E)-geranylgeranyl diphosphate = 15-cis-phytoene + 2 diphosphate</text>
        <dbReference type="Rhea" id="RHEA:34475"/>
        <dbReference type="ChEBI" id="CHEBI:27787"/>
        <dbReference type="ChEBI" id="CHEBI:33019"/>
        <dbReference type="ChEBI" id="CHEBI:58756"/>
        <dbReference type="EC" id="2.5.1.32"/>
    </reaction>
</comment>
<evidence type="ECO:0000256" key="13">
    <source>
        <dbReference type="ARBA" id="ARBA00022989"/>
    </source>
</evidence>
<organism evidence="20 21">
    <name type="scientific">Arthrobotrys musiformis</name>
    <dbReference type="NCBI Taxonomy" id="47236"/>
    <lineage>
        <taxon>Eukaryota</taxon>
        <taxon>Fungi</taxon>
        <taxon>Dikarya</taxon>
        <taxon>Ascomycota</taxon>
        <taxon>Pezizomycotina</taxon>
        <taxon>Orbiliomycetes</taxon>
        <taxon>Orbiliales</taxon>
        <taxon>Orbiliaceae</taxon>
        <taxon>Arthrobotrys</taxon>
    </lineage>
</organism>
<keyword evidence="14 19" id="KW-0472">Membrane</keyword>
<keyword evidence="11 19" id="KW-0812">Transmembrane</keyword>
<evidence type="ECO:0000256" key="4">
    <source>
        <dbReference type="ARBA" id="ARBA00005172"/>
    </source>
</evidence>
<dbReference type="NCBIfam" id="TIGR03462">
    <property type="entry name" value="CarR_dom_SF"/>
    <property type="match status" value="2"/>
</dbReference>
<keyword evidence="16" id="KW-0511">Multifunctional enzyme</keyword>
<comment type="similarity">
    <text evidence="5">In the N-terminal section; belongs to the lycopene beta-cyclase family.</text>
</comment>
<dbReference type="SUPFAM" id="SSF48576">
    <property type="entry name" value="Terpenoid synthases"/>
    <property type="match status" value="1"/>
</dbReference>
<dbReference type="SFLD" id="SFLDG01018">
    <property type="entry name" value="Squalene/Phytoene_Synthase_Lik"/>
    <property type="match status" value="1"/>
</dbReference>
<feature type="transmembrane region" description="Helical" evidence="19">
    <location>
        <begin position="37"/>
        <end position="56"/>
    </location>
</feature>
<evidence type="ECO:0000256" key="10">
    <source>
        <dbReference type="ARBA" id="ARBA00022679"/>
    </source>
</evidence>
<gene>
    <name evidence="20" type="ORF">TWF481_000929</name>
</gene>
<dbReference type="Pfam" id="PF00494">
    <property type="entry name" value="SQS_PSY"/>
    <property type="match status" value="1"/>
</dbReference>
<dbReference type="GO" id="GO:0016872">
    <property type="term" value="F:intramolecular lyase activity"/>
    <property type="evidence" value="ECO:0007669"/>
    <property type="project" value="InterPro"/>
</dbReference>
<keyword evidence="21" id="KW-1185">Reference proteome</keyword>
<feature type="transmembrane region" description="Helical" evidence="19">
    <location>
        <begin position="202"/>
        <end position="221"/>
    </location>
</feature>
<dbReference type="PROSITE" id="PS01045">
    <property type="entry name" value="SQUALEN_PHYTOEN_SYN_2"/>
    <property type="match status" value="1"/>
</dbReference>
<evidence type="ECO:0000256" key="1">
    <source>
        <dbReference type="ARBA" id="ARBA00001805"/>
    </source>
</evidence>
<dbReference type="EMBL" id="JAVHJL010000001">
    <property type="protein sequence ID" value="KAK6512031.1"/>
    <property type="molecule type" value="Genomic_DNA"/>
</dbReference>
<comment type="catalytic activity">
    <reaction evidence="17">
        <text>gamma-carotene = all-trans-beta-carotene</text>
        <dbReference type="Rhea" id="RHEA:32239"/>
        <dbReference type="ChEBI" id="CHEBI:17579"/>
        <dbReference type="ChEBI" id="CHEBI:27740"/>
        <dbReference type="EC" id="5.5.1.19"/>
    </reaction>
</comment>
<evidence type="ECO:0000256" key="18">
    <source>
        <dbReference type="ARBA" id="ARBA00029335"/>
    </source>
</evidence>
<feature type="transmembrane region" description="Helical" evidence="19">
    <location>
        <begin position="170"/>
        <end position="190"/>
    </location>
</feature>
<comment type="pathway">
    <text evidence="4">Carotenoid biosynthesis; phytoene biosynthesis; all-trans-phytoene from geranylgeranyl diphosphate: step 1/1.</text>
</comment>
<dbReference type="InterPro" id="IPR017825">
    <property type="entry name" value="Lycopene_cyclase_dom"/>
</dbReference>
<reference evidence="20 21" key="1">
    <citation type="submission" date="2023-08" db="EMBL/GenBank/DDBJ databases">
        <authorList>
            <person name="Palmer J.M."/>
        </authorList>
    </citation>
    <scope>NUCLEOTIDE SEQUENCE [LARGE SCALE GENOMIC DNA]</scope>
    <source>
        <strain evidence="20 21">TWF481</strain>
    </source>
</reference>
<dbReference type="InterPro" id="IPR044843">
    <property type="entry name" value="Trans_IPPS_bact-type"/>
</dbReference>
<accession>A0AAV9WP52</accession>
<evidence type="ECO:0000256" key="12">
    <source>
        <dbReference type="ARBA" id="ARBA00022746"/>
    </source>
</evidence>
<evidence type="ECO:0000256" key="6">
    <source>
        <dbReference type="ARBA" id="ARBA00008406"/>
    </source>
</evidence>
<evidence type="ECO:0000256" key="3">
    <source>
        <dbReference type="ARBA" id="ARBA00005089"/>
    </source>
</evidence>
<keyword evidence="12" id="KW-0125">Carotenoid biosynthesis</keyword>
<dbReference type="Proteomes" id="UP001370758">
    <property type="component" value="Unassembled WGS sequence"/>
</dbReference>
<comment type="pathway">
    <text evidence="3">Carotenoid biosynthesis; beta-carotene biosynthesis.</text>
</comment>
<evidence type="ECO:0000256" key="19">
    <source>
        <dbReference type="SAM" id="Phobius"/>
    </source>
</evidence>
<evidence type="ECO:0000256" key="17">
    <source>
        <dbReference type="ARBA" id="ARBA00029313"/>
    </source>
</evidence>
<dbReference type="SFLD" id="SFLDS00005">
    <property type="entry name" value="Isoprenoid_Synthase_Type_I"/>
    <property type="match status" value="1"/>
</dbReference>
<dbReference type="GO" id="GO:0045436">
    <property type="term" value="F:lycopene beta cyclase activity"/>
    <property type="evidence" value="ECO:0007669"/>
    <property type="project" value="UniProtKB-ARBA"/>
</dbReference>
<evidence type="ECO:0000256" key="16">
    <source>
        <dbReference type="ARBA" id="ARBA00023268"/>
    </source>
</evidence>
<comment type="similarity">
    <text evidence="6">In the C-terminal section; belongs to the phytoene/squalene synthase family.</text>
</comment>
<evidence type="ECO:0000313" key="20">
    <source>
        <dbReference type="EMBL" id="KAK6512031.1"/>
    </source>
</evidence>
<keyword evidence="15" id="KW-0413">Isomerase</keyword>
<dbReference type="GO" id="GO:0016117">
    <property type="term" value="P:carotenoid biosynthetic process"/>
    <property type="evidence" value="ECO:0007669"/>
    <property type="project" value="UniProtKB-KW"/>
</dbReference>
<evidence type="ECO:0000256" key="8">
    <source>
        <dbReference type="ARBA" id="ARBA00012396"/>
    </source>
</evidence>
<feature type="transmembrane region" description="Helical" evidence="19">
    <location>
        <begin position="6"/>
        <end position="25"/>
    </location>
</feature>
<dbReference type="SFLD" id="SFLDG01212">
    <property type="entry name" value="Phytoene_synthase_like"/>
    <property type="match status" value="1"/>
</dbReference>
<keyword evidence="10" id="KW-0808">Transferase</keyword>
<evidence type="ECO:0000256" key="11">
    <source>
        <dbReference type="ARBA" id="ARBA00022692"/>
    </source>
</evidence>
<evidence type="ECO:0000256" key="9">
    <source>
        <dbReference type="ARBA" id="ARBA00018909"/>
    </source>
</evidence>
<dbReference type="EC" id="5.5.1.19" evidence="7"/>
<dbReference type="InterPro" id="IPR019845">
    <property type="entry name" value="Squalene/phytoene_synthase_CS"/>
</dbReference>
<comment type="catalytic activity">
    <reaction evidence="18">
        <text>all-trans-lycopene = gamma-carotene</text>
        <dbReference type="Rhea" id="RHEA:32219"/>
        <dbReference type="ChEBI" id="CHEBI:15948"/>
        <dbReference type="ChEBI" id="CHEBI:27740"/>
        <dbReference type="EC" id="5.5.1.19"/>
    </reaction>
</comment>
<feature type="transmembrane region" description="Helical" evidence="19">
    <location>
        <begin position="81"/>
        <end position="99"/>
    </location>
</feature>
<dbReference type="InterPro" id="IPR002060">
    <property type="entry name" value="Squ/phyt_synthse"/>
</dbReference>
<sequence length="635" mass="71154">MAGLDYAFVHAKYTVPVAILLTILLHPFKTSVDNYKTIWLLAIALVSTIPWDSYLIDTKVWSYPDHVIIGAVFWRIPIEEYFFFVIQTYITSLVCIIVGKSIVPTACLPTFPTNSRSSSIEEANYKPEKEDGLVRNDCKRLRRPGILGAIFLASLVGIGAKLVHSGGHGTYLGLILVWACPVLFFLWGLSYQYILSVPGKDVIIPILLPTIYFWFVDTLALKNGTWVINPEKSFEIKLWKYLDIEEAIFFLVTNVLITFGQLSFDHTLAVINGFPETFNFAIPSWPSVSLLVRGLGVPVGDYTPKRILNLKDAIVKLQNKSRSFSLASSVFEGRLRIDLVLLYAFCRNADDLIDESETQEDARKALAKLSEAVSKTFSYNQPTGEKSPPANLKSEPSVPISAFYDLPEEMASSLEMLPTHILPLKPIQDLLEGFRLDLQFPSTSEGTDNNFLDAEFPIKTEPDLKRYGYFVAGTVAELLIHLVFYHSASAKDITPKERAEIIQAGVDMGIALQYINISRDIAKDAAMGRCYIPSDWLAGYNLTPTMVIENPDRDAVRLLRRRLLGIAMEIYYQNRGAIERLPTDGGARKGVRGAVENYVEIGRVLLKQDGKMPIGNEETVSKTRRLWVFVKALCA</sequence>
<evidence type="ECO:0000256" key="5">
    <source>
        <dbReference type="ARBA" id="ARBA00008247"/>
    </source>
</evidence>
<dbReference type="InterPro" id="IPR008949">
    <property type="entry name" value="Isoprenoid_synthase_dom_sf"/>
</dbReference>
<dbReference type="PANTHER" id="PTHR31480">
    <property type="entry name" value="BIFUNCTIONAL LYCOPENE CYCLASE/PHYTOENE SYNTHASE"/>
    <property type="match status" value="1"/>
</dbReference>
<comment type="caution">
    <text evidence="20">The sequence shown here is derived from an EMBL/GenBank/DDBJ whole genome shotgun (WGS) entry which is preliminary data.</text>
</comment>
<evidence type="ECO:0000313" key="21">
    <source>
        <dbReference type="Proteomes" id="UP001370758"/>
    </source>
</evidence>
<name>A0AAV9WP52_9PEZI</name>
<evidence type="ECO:0000256" key="14">
    <source>
        <dbReference type="ARBA" id="ARBA00023136"/>
    </source>
</evidence>
<evidence type="ECO:0000256" key="2">
    <source>
        <dbReference type="ARBA" id="ARBA00004141"/>
    </source>
</evidence>
<feature type="transmembrane region" description="Helical" evidence="19">
    <location>
        <begin position="145"/>
        <end position="164"/>
    </location>
</feature>